<protein>
    <submittedName>
        <fullName evidence="4">Uncharacterized protein</fullName>
    </submittedName>
</protein>
<organism evidence="4 5">
    <name type="scientific">Reticulomyxa filosa</name>
    <dbReference type="NCBI Taxonomy" id="46433"/>
    <lineage>
        <taxon>Eukaryota</taxon>
        <taxon>Sar</taxon>
        <taxon>Rhizaria</taxon>
        <taxon>Retaria</taxon>
        <taxon>Foraminifera</taxon>
        <taxon>Monothalamids</taxon>
        <taxon>Reticulomyxidae</taxon>
        <taxon>Reticulomyxa</taxon>
    </lineage>
</organism>
<dbReference type="InterPro" id="IPR015943">
    <property type="entry name" value="WD40/YVTN_repeat-like_dom_sf"/>
</dbReference>
<dbReference type="SUPFAM" id="SSF50978">
    <property type="entry name" value="WD40 repeat-like"/>
    <property type="match status" value="1"/>
</dbReference>
<dbReference type="AlphaFoldDB" id="X6LZM8"/>
<keyword evidence="5" id="KW-1185">Reference proteome</keyword>
<evidence type="ECO:0000256" key="2">
    <source>
        <dbReference type="ARBA" id="ARBA00022737"/>
    </source>
</evidence>
<dbReference type="Pfam" id="PF00400">
    <property type="entry name" value="WD40"/>
    <property type="match status" value="2"/>
</dbReference>
<dbReference type="Gene3D" id="2.130.10.10">
    <property type="entry name" value="YVTN repeat-like/Quinoprotein amine dehydrogenase"/>
    <property type="match status" value="2"/>
</dbReference>
<gene>
    <name evidence="4" type="ORF">RFI_30782</name>
</gene>
<name>X6LZM8_RETFI</name>
<dbReference type="PROSITE" id="PS50082">
    <property type="entry name" value="WD_REPEATS_2"/>
    <property type="match status" value="1"/>
</dbReference>
<feature type="repeat" description="WD" evidence="3">
    <location>
        <begin position="191"/>
        <end position="234"/>
    </location>
</feature>
<evidence type="ECO:0000313" key="4">
    <source>
        <dbReference type="EMBL" id="ETO06612.1"/>
    </source>
</evidence>
<sequence length="250" mass="28301">MSEVLIIQNLIVVNSFVLYQKIKQFVYGMLIITNKSIIRCKLDYVYCVKFSLYHNHNNHQNIICFSSQNNSIRFWDFEHNQQLQSFKQHTNCAGAIKFSPFSGGRYLCFGSYDNKIRLCDVETCKTLHVFNGHTQCVWCVNISPLQNNNNSNNESNNIGVIGGNGYTICSGSFDNTIRICDIETTKKLTLFKGHTDYVKSVKYGSNALANTILSGSGDTSVCLLDIPSGQQIQVFNRHSEIINNAEYSPF</sequence>
<keyword evidence="2" id="KW-0677">Repeat</keyword>
<dbReference type="InterPro" id="IPR036322">
    <property type="entry name" value="WD40_repeat_dom_sf"/>
</dbReference>
<accession>X6LZM8</accession>
<dbReference type="PANTHER" id="PTHR22847">
    <property type="entry name" value="WD40 REPEAT PROTEIN"/>
    <property type="match status" value="1"/>
</dbReference>
<feature type="non-terminal residue" evidence="4">
    <location>
        <position position="250"/>
    </location>
</feature>
<evidence type="ECO:0000256" key="3">
    <source>
        <dbReference type="PROSITE-ProRule" id="PRU00221"/>
    </source>
</evidence>
<dbReference type="InterPro" id="IPR001680">
    <property type="entry name" value="WD40_rpt"/>
</dbReference>
<dbReference type="Proteomes" id="UP000023152">
    <property type="component" value="Unassembled WGS sequence"/>
</dbReference>
<dbReference type="EMBL" id="ASPP01026967">
    <property type="protein sequence ID" value="ETO06612.1"/>
    <property type="molecule type" value="Genomic_DNA"/>
</dbReference>
<dbReference type="PANTHER" id="PTHR22847:SF637">
    <property type="entry name" value="WD REPEAT DOMAIN 5B"/>
    <property type="match status" value="1"/>
</dbReference>
<evidence type="ECO:0000313" key="5">
    <source>
        <dbReference type="Proteomes" id="UP000023152"/>
    </source>
</evidence>
<proteinExistence type="predicted"/>
<dbReference type="SMART" id="SM00320">
    <property type="entry name" value="WD40"/>
    <property type="match status" value="4"/>
</dbReference>
<dbReference type="GO" id="GO:1990234">
    <property type="term" value="C:transferase complex"/>
    <property type="evidence" value="ECO:0007669"/>
    <property type="project" value="UniProtKB-ARBA"/>
</dbReference>
<evidence type="ECO:0000256" key="1">
    <source>
        <dbReference type="ARBA" id="ARBA00022574"/>
    </source>
</evidence>
<reference evidence="4 5" key="1">
    <citation type="journal article" date="2013" name="Curr. Biol.">
        <title>The Genome of the Foraminiferan Reticulomyxa filosa.</title>
        <authorList>
            <person name="Glockner G."/>
            <person name="Hulsmann N."/>
            <person name="Schleicher M."/>
            <person name="Noegel A.A."/>
            <person name="Eichinger L."/>
            <person name="Gallinger C."/>
            <person name="Pawlowski J."/>
            <person name="Sierra R."/>
            <person name="Euteneuer U."/>
            <person name="Pillet L."/>
            <person name="Moustafa A."/>
            <person name="Platzer M."/>
            <person name="Groth M."/>
            <person name="Szafranski K."/>
            <person name="Schliwa M."/>
        </authorList>
    </citation>
    <scope>NUCLEOTIDE SEQUENCE [LARGE SCALE GENOMIC DNA]</scope>
</reference>
<comment type="caution">
    <text evidence="4">The sequence shown here is derived from an EMBL/GenBank/DDBJ whole genome shotgun (WGS) entry which is preliminary data.</text>
</comment>
<keyword evidence="1 3" id="KW-0853">WD repeat</keyword>